<comment type="caution">
    <text evidence="6">The sequence shown here is derived from an EMBL/GenBank/DDBJ whole genome shotgun (WGS) entry which is preliminary data.</text>
</comment>
<protein>
    <submittedName>
        <fullName evidence="6">Type 1 fimbrial protein</fullName>
    </submittedName>
</protein>
<dbReference type="InterPro" id="IPR050263">
    <property type="entry name" value="Bact_Fimbrial_Adh_Pro"/>
</dbReference>
<name>A0ABD7Q4K2_HAFAL</name>
<dbReference type="GO" id="GO:0009289">
    <property type="term" value="C:pilus"/>
    <property type="evidence" value="ECO:0007669"/>
    <property type="project" value="UniProtKB-SubCell"/>
</dbReference>
<evidence type="ECO:0000313" key="6">
    <source>
        <dbReference type="EMBL" id="TBL66697.1"/>
    </source>
</evidence>
<gene>
    <name evidence="6" type="ORF">EYY96_17155</name>
</gene>
<evidence type="ECO:0000256" key="3">
    <source>
        <dbReference type="ARBA" id="ARBA00022729"/>
    </source>
</evidence>
<dbReference type="SUPFAM" id="SSF49401">
    <property type="entry name" value="Bacterial adhesins"/>
    <property type="match status" value="1"/>
</dbReference>
<dbReference type="InterPro" id="IPR000259">
    <property type="entry name" value="Adhesion_dom_fimbrial"/>
</dbReference>
<evidence type="ECO:0000256" key="2">
    <source>
        <dbReference type="ARBA" id="ARBA00006671"/>
    </source>
</evidence>
<organism evidence="6 7">
    <name type="scientific">Hafnia alvei</name>
    <dbReference type="NCBI Taxonomy" id="569"/>
    <lineage>
        <taxon>Bacteria</taxon>
        <taxon>Pseudomonadati</taxon>
        <taxon>Pseudomonadota</taxon>
        <taxon>Gammaproteobacteria</taxon>
        <taxon>Enterobacterales</taxon>
        <taxon>Hafniaceae</taxon>
        <taxon>Hafnia</taxon>
    </lineage>
</organism>
<feature type="domain" description="Fimbrial-type adhesion" evidence="5">
    <location>
        <begin position="35"/>
        <end position="179"/>
    </location>
</feature>
<dbReference type="InterPro" id="IPR008966">
    <property type="entry name" value="Adhesion_dom_sf"/>
</dbReference>
<proteinExistence type="inferred from homology"/>
<dbReference type="PANTHER" id="PTHR33420:SF3">
    <property type="entry name" value="FIMBRIAL SUBUNIT ELFA"/>
    <property type="match status" value="1"/>
</dbReference>
<dbReference type="Proteomes" id="UP000291600">
    <property type="component" value="Unassembled WGS sequence"/>
</dbReference>
<evidence type="ECO:0000256" key="1">
    <source>
        <dbReference type="ARBA" id="ARBA00004561"/>
    </source>
</evidence>
<accession>A0ABD7Q4K2</accession>
<evidence type="ECO:0000256" key="4">
    <source>
        <dbReference type="ARBA" id="ARBA00023263"/>
    </source>
</evidence>
<reference evidence="6 7" key="1">
    <citation type="submission" date="2019-02" db="EMBL/GenBank/DDBJ databases">
        <title>Comparative genomic analysis of the Hafnia genus genomes.</title>
        <authorList>
            <person name="Zhiqiu Y."/>
            <person name="Chao Y."/>
            <person name="Yuhui D."/>
            <person name="Di H."/>
            <person name="Bin L."/>
        </authorList>
    </citation>
    <scope>NUCLEOTIDE SEQUENCE [LARGE SCALE GENOMIC DNA]</scope>
    <source>
        <strain evidence="6 7">PCM_1210</strain>
    </source>
</reference>
<dbReference type="Pfam" id="PF00419">
    <property type="entry name" value="Fimbrial"/>
    <property type="match status" value="1"/>
</dbReference>
<sequence>MFWLKIVLRDFALCAIAIMPFSVFANNLVEHGRVNMNGSIVASACALAVDSIDQNIDLGSLPIGIIARDGQGPEKPFHLSLEGCEIFRPGSWSFNSVRVTFDGLHDDVPHLIKLIGNAQGVGLLIKDSEGNHVFPGKALTSLPLEKGAMTLNYTLSLEKNNEKLLPGRYRAGIRFKVEYE</sequence>
<dbReference type="PANTHER" id="PTHR33420">
    <property type="entry name" value="FIMBRIAL SUBUNIT ELFA-RELATED"/>
    <property type="match status" value="1"/>
</dbReference>
<evidence type="ECO:0000313" key="7">
    <source>
        <dbReference type="Proteomes" id="UP000291600"/>
    </source>
</evidence>
<dbReference type="RefSeq" id="WP_130971373.1">
    <property type="nucleotide sequence ID" value="NZ_SITJ01000076.1"/>
</dbReference>
<dbReference type="Gene3D" id="2.60.40.1090">
    <property type="entry name" value="Fimbrial-type adhesion domain"/>
    <property type="match status" value="1"/>
</dbReference>
<dbReference type="InterPro" id="IPR036937">
    <property type="entry name" value="Adhesion_dom_fimbrial_sf"/>
</dbReference>
<comment type="similarity">
    <text evidence="2">Belongs to the fimbrial protein family.</text>
</comment>
<keyword evidence="4" id="KW-0281">Fimbrium</keyword>
<dbReference type="AlphaFoldDB" id="A0ABD7Q4K2"/>
<comment type="subcellular location">
    <subcellularLocation>
        <location evidence="1">Fimbrium</location>
    </subcellularLocation>
</comment>
<evidence type="ECO:0000259" key="5">
    <source>
        <dbReference type="Pfam" id="PF00419"/>
    </source>
</evidence>
<keyword evidence="3" id="KW-0732">Signal</keyword>
<dbReference type="EMBL" id="SITJ01000076">
    <property type="protein sequence ID" value="TBL66697.1"/>
    <property type="molecule type" value="Genomic_DNA"/>
</dbReference>